<sequence>MDKLKEDVRTQKPDKHYREAGVLYGVKKKQVIFDANHREKGKIGMNMPTASKGTFSDQVRMVERMAHTEKYKDFIQVITRAQRKVLTIILFSQEQMADMKRSCSPGPNGVRSVMMFDKTFNLTDVHVTAAVYKNVTLLGSCTMEYSGFFGAFFLHGNSNFIIFTQFFQHIALEFADSPNPVLGSDEEKAMAFAFPDAGILTCNRHLHGNCVNYLTDKIGVHMAPK</sequence>
<evidence type="ECO:0000313" key="2">
    <source>
        <dbReference type="Proteomes" id="UP000735302"/>
    </source>
</evidence>
<protein>
    <recommendedName>
        <fullName evidence="3">MULE transposase domain-containing protein</fullName>
    </recommendedName>
</protein>
<organism evidence="1 2">
    <name type="scientific">Plakobranchus ocellatus</name>
    <dbReference type="NCBI Taxonomy" id="259542"/>
    <lineage>
        <taxon>Eukaryota</taxon>
        <taxon>Metazoa</taxon>
        <taxon>Spiralia</taxon>
        <taxon>Lophotrochozoa</taxon>
        <taxon>Mollusca</taxon>
        <taxon>Gastropoda</taxon>
        <taxon>Heterobranchia</taxon>
        <taxon>Euthyneura</taxon>
        <taxon>Panpulmonata</taxon>
        <taxon>Sacoglossa</taxon>
        <taxon>Placobranchoidea</taxon>
        <taxon>Plakobranchidae</taxon>
        <taxon>Plakobranchus</taxon>
    </lineage>
</organism>
<keyword evidence="2" id="KW-1185">Reference proteome</keyword>
<comment type="caution">
    <text evidence="1">The sequence shown here is derived from an EMBL/GenBank/DDBJ whole genome shotgun (WGS) entry which is preliminary data.</text>
</comment>
<gene>
    <name evidence="1" type="ORF">PoB_003890800</name>
</gene>
<dbReference type="AlphaFoldDB" id="A0AAV4B0Z4"/>
<reference evidence="1 2" key="1">
    <citation type="journal article" date="2021" name="Elife">
        <title>Chloroplast acquisition without the gene transfer in kleptoplastic sea slugs, Plakobranchus ocellatus.</title>
        <authorList>
            <person name="Maeda T."/>
            <person name="Takahashi S."/>
            <person name="Yoshida T."/>
            <person name="Shimamura S."/>
            <person name="Takaki Y."/>
            <person name="Nagai Y."/>
            <person name="Toyoda A."/>
            <person name="Suzuki Y."/>
            <person name="Arimoto A."/>
            <person name="Ishii H."/>
            <person name="Satoh N."/>
            <person name="Nishiyama T."/>
            <person name="Hasebe M."/>
            <person name="Maruyama T."/>
            <person name="Minagawa J."/>
            <person name="Obokata J."/>
            <person name="Shigenobu S."/>
        </authorList>
    </citation>
    <scope>NUCLEOTIDE SEQUENCE [LARGE SCALE GENOMIC DNA]</scope>
</reference>
<proteinExistence type="predicted"/>
<name>A0AAV4B0Z4_9GAST</name>
<evidence type="ECO:0000313" key="1">
    <source>
        <dbReference type="EMBL" id="GFO12403.1"/>
    </source>
</evidence>
<dbReference type="Proteomes" id="UP000735302">
    <property type="component" value="Unassembled WGS sequence"/>
</dbReference>
<evidence type="ECO:0008006" key="3">
    <source>
        <dbReference type="Google" id="ProtNLM"/>
    </source>
</evidence>
<dbReference type="EMBL" id="BLXT01004423">
    <property type="protein sequence ID" value="GFO12403.1"/>
    <property type="molecule type" value="Genomic_DNA"/>
</dbReference>
<accession>A0AAV4B0Z4</accession>